<gene>
    <name evidence="2" type="ORF">METZ01_LOCUS215371</name>
</gene>
<dbReference type="Gene3D" id="3.40.630.30">
    <property type="match status" value="1"/>
</dbReference>
<organism evidence="2">
    <name type="scientific">marine metagenome</name>
    <dbReference type="NCBI Taxonomy" id="408172"/>
    <lineage>
        <taxon>unclassified sequences</taxon>
        <taxon>metagenomes</taxon>
        <taxon>ecological metagenomes</taxon>
    </lineage>
</organism>
<dbReference type="GO" id="GO:0016747">
    <property type="term" value="F:acyltransferase activity, transferring groups other than amino-acyl groups"/>
    <property type="evidence" value="ECO:0007669"/>
    <property type="project" value="InterPro"/>
</dbReference>
<dbReference type="EMBL" id="UINC01050035">
    <property type="protein sequence ID" value="SVB62517.1"/>
    <property type="molecule type" value="Genomic_DNA"/>
</dbReference>
<name>A0A382FK74_9ZZZZ</name>
<evidence type="ECO:0000259" key="1">
    <source>
        <dbReference type="PROSITE" id="PS51186"/>
    </source>
</evidence>
<dbReference type="AlphaFoldDB" id="A0A382FK74"/>
<accession>A0A382FK74</accession>
<feature type="domain" description="N-acetyltransferase" evidence="1">
    <location>
        <begin position="2"/>
        <end position="165"/>
    </location>
</feature>
<protein>
    <recommendedName>
        <fullName evidence="1">N-acetyltransferase domain-containing protein</fullName>
    </recommendedName>
</protein>
<evidence type="ECO:0000313" key="2">
    <source>
        <dbReference type="EMBL" id="SVB62517.1"/>
    </source>
</evidence>
<dbReference type="PANTHER" id="PTHR43072">
    <property type="entry name" value="N-ACETYLTRANSFERASE"/>
    <property type="match status" value="1"/>
</dbReference>
<dbReference type="CDD" id="cd04301">
    <property type="entry name" value="NAT_SF"/>
    <property type="match status" value="1"/>
</dbReference>
<reference evidence="2" key="1">
    <citation type="submission" date="2018-05" db="EMBL/GenBank/DDBJ databases">
        <authorList>
            <person name="Lanie J.A."/>
            <person name="Ng W.-L."/>
            <person name="Kazmierczak K.M."/>
            <person name="Andrzejewski T.M."/>
            <person name="Davidsen T.M."/>
            <person name="Wayne K.J."/>
            <person name="Tettelin H."/>
            <person name="Glass J.I."/>
            <person name="Rusch D."/>
            <person name="Podicherti R."/>
            <person name="Tsui H.-C.T."/>
            <person name="Winkler M.E."/>
        </authorList>
    </citation>
    <scope>NUCLEOTIDE SEQUENCE</scope>
</reference>
<dbReference type="InterPro" id="IPR000182">
    <property type="entry name" value="GNAT_dom"/>
</dbReference>
<dbReference type="PANTHER" id="PTHR43072:SF8">
    <property type="entry name" value="ACYLTRANSFERASE FABY-RELATED"/>
    <property type="match status" value="1"/>
</dbReference>
<dbReference type="Pfam" id="PF13420">
    <property type="entry name" value="Acetyltransf_4"/>
    <property type="match status" value="1"/>
</dbReference>
<sequence>MAVIRLADPKRDARQVAAIYYPYVINTPITFESKPPDGNEMSSRMENVLTSYPWLVCVHDDEVMGYAYGSQFRTREAYDWSVETTVYVREAAHGMGIGSAIYTSLLECLRLQGFISAVGVIALPNHKSVMLHEKLGFRKDGILPSAGYKNGTWYDVGLWWKKLHNPPAHPETPIKISDLGQNNGDNLTTALSKGEVKLRI</sequence>
<dbReference type="PROSITE" id="PS51186">
    <property type="entry name" value="GNAT"/>
    <property type="match status" value="1"/>
</dbReference>
<proteinExistence type="predicted"/>
<dbReference type="SUPFAM" id="SSF55729">
    <property type="entry name" value="Acyl-CoA N-acyltransferases (Nat)"/>
    <property type="match status" value="1"/>
</dbReference>
<dbReference type="InterPro" id="IPR016181">
    <property type="entry name" value="Acyl_CoA_acyltransferase"/>
</dbReference>